<dbReference type="Proteomes" id="UP000031278">
    <property type="component" value="Unassembled WGS sequence"/>
</dbReference>
<organism evidence="1 2">
    <name type="scientific">Photobacterium gaetbulicola</name>
    <dbReference type="NCBI Taxonomy" id="1295392"/>
    <lineage>
        <taxon>Bacteria</taxon>
        <taxon>Pseudomonadati</taxon>
        <taxon>Pseudomonadota</taxon>
        <taxon>Gammaproteobacteria</taxon>
        <taxon>Vibrionales</taxon>
        <taxon>Vibrionaceae</taxon>
        <taxon>Photobacterium</taxon>
    </lineage>
</organism>
<protein>
    <submittedName>
        <fullName evidence="1">MazG-related protein</fullName>
    </submittedName>
</protein>
<dbReference type="InterPro" id="IPR043519">
    <property type="entry name" value="NT_sf"/>
</dbReference>
<dbReference type="EMBL" id="JWLZ01000176">
    <property type="protein sequence ID" value="KHT62480.1"/>
    <property type="molecule type" value="Genomic_DNA"/>
</dbReference>
<reference evidence="1 2" key="1">
    <citation type="submission" date="2014-12" db="EMBL/GenBank/DDBJ databases">
        <title>Genome sequencing of Photobacterium gaetbulicola AD005a.</title>
        <authorList>
            <person name="Adrian T.G.S."/>
            <person name="Chan K.G."/>
        </authorList>
    </citation>
    <scope>NUCLEOTIDE SEQUENCE [LARGE SCALE GENOMIC DNA]</scope>
    <source>
        <strain evidence="1 2">AD005a</strain>
    </source>
</reference>
<name>A0A0B9GC62_9GAMM</name>
<evidence type="ECO:0000313" key="2">
    <source>
        <dbReference type="Proteomes" id="UP000031278"/>
    </source>
</evidence>
<dbReference type="AlphaFoldDB" id="A0A0B9GC62"/>
<dbReference type="Gene3D" id="3.30.460.40">
    <property type="match status" value="1"/>
</dbReference>
<dbReference type="RefSeq" id="WP_039464816.1">
    <property type="nucleotide sequence ID" value="NZ_JWLZ01000176.1"/>
</dbReference>
<evidence type="ECO:0000313" key="1">
    <source>
        <dbReference type="EMBL" id="KHT62480.1"/>
    </source>
</evidence>
<accession>A0A0B9GC62</accession>
<dbReference type="SUPFAM" id="SSF81301">
    <property type="entry name" value="Nucleotidyltransferase"/>
    <property type="match status" value="1"/>
</dbReference>
<comment type="caution">
    <text evidence="1">The sequence shown here is derived from an EMBL/GenBank/DDBJ whole genome shotgun (WGS) entry which is preliminary data.</text>
</comment>
<proteinExistence type="predicted"/>
<sequence length="163" mass="18226">MSEKVKNALLWVKDILDSQLVQYQIVGGLAVNIHGGSRQVADIDLYIQRSDANKILPLVTAYISKPLTHYVEGAWDLEYFQLVYQTQKIEIGLSPGTKIRAADSEVWRELPTDFSRSVKGNYMGVEVPTIPVDELVRYKRVLGREVDLIDIEELTGGSASTST</sequence>
<gene>
    <name evidence="1" type="ORF">RJ45_16780</name>
</gene>